<dbReference type="NCBIfam" id="TIGR01730">
    <property type="entry name" value="RND_mfp"/>
    <property type="match status" value="1"/>
</dbReference>
<keyword evidence="2" id="KW-0175">Coiled coil</keyword>
<dbReference type="PANTHER" id="PTHR30469">
    <property type="entry name" value="MULTIDRUG RESISTANCE PROTEIN MDTA"/>
    <property type="match status" value="1"/>
</dbReference>
<feature type="coiled-coil region" evidence="2">
    <location>
        <begin position="114"/>
        <end position="141"/>
    </location>
</feature>
<dbReference type="Gene3D" id="2.40.50.100">
    <property type="match status" value="1"/>
</dbReference>
<proteinExistence type="inferred from homology"/>
<feature type="coiled-coil region" evidence="2">
    <location>
        <begin position="165"/>
        <end position="192"/>
    </location>
</feature>
<dbReference type="Gene3D" id="2.40.30.170">
    <property type="match status" value="1"/>
</dbReference>
<dbReference type="Gene3D" id="2.40.420.20">
    <property type="match status" value="1"/>
</dbReference>
<gene>
    <name evidence="5" type="ORF">ACFOEK_17515</name>
</gene>
<feature type="domain" description="Multidrug resistance protein MdtA-like barrel-sandwich hybrid" evidence="4">
    <location>
        <begin position="74"/>
        <end position="216"/>
    </location>
</feature>
<dbReference type="InterPro" id="IPR058625">
    <property type="entry name" value="MdtA-like_BSH"/>
</dbReference>
<keyword evidence="6" id="KW-1185">Reference proteome</keyword>
<name>A0ABV7HJK0_9GAMM</name>
<dbReference type="SUPFAM" id="SSF111369">
    <property type="entry name" value="HlyD-like secretion proteins"/>
    <property type="match status" value="1"/>
</dbReference>
<accession>A0ABV7HJK0</accession>
<dbReference type="Proteomes" id="UP001595476">
    <property type="component" value="Unassembled WGS sequence"/>
</dbReference>
<organism evidence="5 6">
    <name type="scientific">Litoribrevibacter euphylliae</name>
    <dbReference type="NCBI Taxonomy" id="1834034"/>
    <lineage>
        <taxon>Bacteria</taxon>
        <taxon>Pseudomonadati</taxon>
        <taxon>Pseudomonadota</taxon>
        <taxon>Gammaproteobacteria</taxon>
        <taxon>Oceanospirillales</taxon>
        <taxon>Oceanospirillaceae</taxon>
        <taxon>Litoribrevibacter</taxon>
    </lineage>
</organism>
<dbReference type="EMBL" id="JBHRSZ010000007">
    <property type="protein sequence ID" value="MFC3152841.1"/>
    <property type="molecule type" value="Genomic_DNA"/>
</dbReference>
<keyword evidence="3" id="KW-0812">Transmembrane</keyword>
<evidence type="ECO:0000256" key="1">
    <source>
        <dbReference type="ARBA" id="ARBA00009477"/>
    </source>
</evidence>
<feature type="transmembrane region" description="Helical" evidence="3">
    <location>
        <begin position="12"/>
        <end position="30"/>
    </location>
</feature>
<comment type="similarity">
    <text evidence="1">Belongs to the membrane fusion protein (MFP) (TC 8.A.1) family.</text>
</comment>
<evidence type="ECO:0000256" key="3">
    <source>
        <dbReference type="SAM" id="Phobius"/>
    </source>
</evidence>
<dbReference type="Pfam" id="PF25917">
    <property type="entry name" value="BSH_RND"/>
    <property type="match status" value="1"/>
</dbReference>
<evidence type="ECO:0000256" key="2">
    <source>
        <dbReference type="SAM" id="Coils"/>
    </source>
</evidence>
<protein>
    <submittedName>
        <fullName evidence="5">Efflux RND transporter periplasmic adaptor subunit</fullName>
    </submittedName>
</protein>
<dbReference type="Gene3D" id="1.10.287.470">
    <property type="entry name" value="Helix hairpin bin"/>
    <property type="match status" value="1"/>
</dbReference>
<sequence>MSTPSKLIRLSLPLVIIALTALVLYLLVAMKPEAKKRPPKAETVIQVETVMSQVSDFQVEMPSRGLVKAQTESTLAAEVAGTVVAISEHLRKGGRFKQGDWLLTIDPRDYEVEVKLAEANLRQSQLALDEEKAKAAQALRDWTRLSKTLDKASNPPDLVLRKPQLAAAEAQLASSQAQLEKAQLDLERTRILAPFNGYVLSQSVDLGHYVSPGNQLAELSGLQMEITLPISARWRPLLDWQAIHTDKQGNAVNEVILEVGEGEHRKEWKAHVVRDSGEVDAQSRQLQLIARIEPQSDAQWPLLAGDYAVARIQGKRLENVIVLPRTSLVDGTYVWKVVDQRLQKQDVDVIWQNKDVVVVANAPKHNQSISAQDEVVSSALSYAISGTKVAVIRRNGEQIAQTDTNFENASSAGAKP</sequence>
<dbReference type="PANTHER" id="PTHR30469:SF12">
    <property type="entry name" value="MULTIDRUG RESISTANCE PROTEIN MDTA"/>
    <property type="match status" value="1"/>
</dbReference>
<keyword evidence="3" id="KW-1133">Transmembrane helix</keyword>
<comment type="caution">
    <text evidence="5">The sequence shown here is derived from an EMBL/GenBank/DDBJ whole genome shotgun (WGS) entry which is preliminary data.</text>
</comment>
<dbReference type="InterPro" id="IPR006143">
    <property type="entry name" value="RND_pump_MFP"/>
</dbReference>
<reference evidence="6" key="1">
    <citation type="journal article" date="2019" name="Int. J. Syst. Evol. Microbiol.">
        <title>The Global Catalogue of Microorganisms (GCM) 10K type strain sequencing project: providing services to taxonomists for standard genome sequencing and annotation.</title>
        <authorList>
            <consortium name="The Broad Institute Genomics Platform"/>
            <consortium name="The Broad Institute Genome Sequencing Center for Infectious Disease"/>
            <person name="Wu L."/>
            <person name="Ma J."/>
        </authorList>
    </citation>
    <scope>NUCLEOTIDE SEQUENCE [LARGE SCALE GENOMIC DNA]</scope>
    <source>
        <strain evidence="6">KCTC 52438</strain>
    </source>
</reference>
<keyword evidence="3" id="KW-0472">Membrane</keyword>
<dbReference type="RefSeq" id="WP_386722763.1">
    <property type="nucleotide sequence ID" value="NZ_JBHRSZ010000007.1"/>
</dbReference>
<evidence type="ECO:0000313" key="6">
    <source>
        <dbReference type="Proteomes" id="UP001595476"/>
    </source>
</evidence>
<evidence type="ECO:0000259" key="4">
    <source>
        <dbReference type="Pfam" id="PF25917"/>
    </source>
</evidence>
<evidence type="ECO:0000313" key="5">
    <source>
        <dbReference type="EMBL" id="MFC3152841.1"/>
    </source>
</evidence>